<dbReference type="Proteomes" id="UP000274131">
    <property type="component" value="Unassembled WGS sequence"/>
</dbReference>
<evidence type="ECO:0000256" key="2">
    <source>
        <dbReference type="ARBA" id="ARBA00009995"/>
    </source>
</evidence>
<reference evidence="12 13" key="2">
    <citation type="submission" date="2018-10" db="EMBL/GenBank/DDBJ databases">
        <authorList>
            <consortium name="Pathogen Informatics"/>
        </authorList>
    </citation>
    <scope>NUCLEOTIDE SEQUENCE [LARGE SCALE GENOMIC DNA]</scope>
</reference>
<keyword evidence="4" id="KW-0328">Glycosyltransferase</keyword>
<dbReference type="InterPro" id="IPR002213">
    <property type="entry name" value="UDP_glucos_trans"/>
</dbReference>
<comment type="similarity">
    <text evidence="2">Belongs to the UDP-glycosyltransferase family.</text>
</comment>
<evidence type="ECO:0000313" key="12">
    <source>
        <dbReference type="EMBL" id="VDD93011.1"/>
    </source>
</evidence>
<dbReference type="Pfam" id="PF00201">
    <property type="entry name" value="UDPGT"/>
    <property type="match status" value="1"/>
</dbReference>
<evidence type="ECO:0000313" key="14">
    <source>
        <dbReference type="WBParaSite" id="EVEC_0000827801-mRNA-1"/>
    </source>
</evidence>
<reference evidence="14" key="1">
    <citation type="submission" date="2017-02" db="UniProtKB">
        <authorList>
            <consortium name="WormBaseParasite"/>
        </authorList>
    </citation>
    <scope>IDENTIFICATION</scope>
</reference>
<dbReference type="EMBL" id="UXUI01009076">
    <property type="protein sequence ID" value="VDD93011.1"/>
    <property type="molecule type" value="Genomic_DNA"/>
</dbReference>
<evidence type="ECO:0000256" key="5">
    <source>
        <dbReference type="ARBA" id="ARBA00022679"/>
    </source>
</evidence>
<sequence>MPKTSPDVNITGTKYAKVIFTPGSQESLQLFGSETFTKMLWEANFGLLTMVQKVLKNEKYDLLITELFDACAFGLVEVFQIPAHIIICPSTLLDHIANLIGIPLFPSYVPSSMAPFMDQMSYKERFVNFLMTEGSKLLYIGLTDAETKLFKEFYGDVFPDLREIIAQTTFVLTNAEPLLDFPRPISQKVIQIAGLSEPEVKPLEKKWKKIMSRTEKVVLVSFGSIVRSCDMPPKAKNVMLHVFSAFPDVTFIWKYECDDLSLTEYKNVFIGKWLPQNDIIGHRNLKVFITHGGMNSIVETTSIGKPVIAVPFFADQFRNGMMMKRIGVGLVVPKTDLFNQGSQLLEALKEVFSNDSYKKSAEELARMIKKKPMSSKELLIKHVEFAAEFGRLPLWDPAGRTMPFYKYYLLDIFMPIILAMLLIFILTFYYAYRMVAKMTFTRQKFKTD</sequence>
<dbReference type="WBParaSite" id="EVEC_0000827801-mRNA-1">
    <property type="protein sequence ID" value="EVEC_0000827801-mRNA-1"/>
    <property type="gene ID" value="EVEC_0000827801"/>
</dbReference>
<evidence type="ECO:0000256" key="8">
    <source>
        <dbReference type="ARBA" id="ARBA00022989"/>
    </source>
</evidence>
<dbReference type="STRING" id="51028.A0A0N4VCI1"/>
<dbReference type="PANTHER" id="PTHR48043:SF150">
    <property type="entry name" value="GLUCURONOSYLTRANSFERASE"/>
    <property type="match status" value="1"/>
</dbReference>
<name>A0A0N4VCI1_ENTVE</name>
<dbReference type="GO" id="GO:0015020">
    <property type="term" value="F:glucuronosyltransferase activity"/>
    <property type="evidence" value="ECO:0007669"/>
    <property type="project" value="UniProtKB-EC"/>
</dbReference>
<keyword evidence="13" id="KW-1185">Reference proteome</keyword>
<evidence type="ECO:0000256" key="9">
    <source>
        <dbReference type="ARBA" id="ARBA00023136"/>
    </source>
</evidence>
<dbReference type="GO" id="GO:0016020">
    <property type="term" value="C:membrane"/>
    <property type="evidence" value="ECO:0007669"/>
    <property type="project" value="UniProtKB-SubCell"/>
</dbReference>
<evidence type="ECO:0000256" key="10">
    <source>
        <dbReference type="ARBA" id="ARBA00047475"/>
    </source>
</evidence>
<organism evidence="14">
    <name type="scientific">Enterobius vermicularis</name>
    <name type="common">Human pinworm</name>
    <dbReference type="NCBI Taxonomy" id="51028"/>
    <lineage>
        <taxon>Eukaryota</taxon>
        <taxon>Metazoa</taxon>
        <taxon>Ecdysozoa</taxon>
        <taxon>Nematoda</taxon>
        <taxon>Chromadorea</taxon>
        <taxon>Rhabditida</taxon>
        <taxon>Spirurina</taxon>
        <taxon>Oxyuridomorpha</taxon>
        <taxon>Oxyuroidea</taxon>
        <taxon>Oxyuridae</taxon>
        <taxon>Enterobius</taxon>
    </lineage>
</organism>
<dbReference type="PANTHER" id="PTHR48043">
    <property type="entry name" value="EG:EG0003.4 PROTEIN-RELATED"/>
    <property type="match status" value="1"/>
</dbReference>
<evidence type="ECO:0000313" key="13">
    <source>
        <dbReference type="Proteomes" id="UP000274131"/>
    </source>
</evidence>
<evidence type="ECO:0000256" key="7">
    <source>
        <dbReference type="ARBA" id="ARBA00022729"/>
    </source>
</evidence>
<keyword evidence="8 11" id="KW-1133">Transmembrane helix</keyword>
<dbReference type="OrthoDB" id="5835829at2759"/>
<dbReference type="AlphaFoldDB" id="A0A0N4VCI1"/>
<dbReference type="InterPro" id="IPR050271">
    <property type="entry name" value="UDP-glycosyltransferase"/>
</dbReference>
<feature type="transmembrane region" description="Helical" evidence="11">
    <location>
        <begin position="407"/>
        <end position="432"/>
    </location>
</feature>
<keyword evidence="7" id="KW-0732">Signal</keyword>
<keyword evidence="6 11" id="KW-0812">Transmembrane</keyword>
<gene>
    <name evidence="12" type="ORF">EVEC_LOCUS7762</name>
</gene>
<keyword evidence="5" id="KW-0808">Transferase</keyword>
<keyword evidence="9 11" id="KW-0472">Membrane</keyword>
<proteinExistence type="inferred from homology"/>
<evidence type="ECO:0000256" key="6">
    <source>
        <dbReference type="ARBA" id="ARBA00022692"/>
    </source>
</evidence>
<dbReference type="FunFam" id="3.40.50.2000:FF:000038">
    <property type="entry name" value="UDP-GlucuronosylTransferase"/>
    <property type="match status" value="1"/>
</dbReference>
<evidence type="ECO:0000256" key="3">
    <source>
        <dbReference type="ARBA" id="ARBA00012544"/>
    </source>
</evidence>
<accession>A0A0N4VCI1</accession>
<dbReference type="EC" id="2.4.1.17" evidence="3"/>
<evidence type="ECO:0000256" key="4">
    <source>
        <dbReference type="ARBA" id="ARBA00022676"/>
    </source>
</evidence>
<comment type="catalytic activity">
    <reaction evidence="10">
        <text>glucuronate acceptor + UDP-alpha-D-glucuronate = acceptor beta-D-glucuronoside + UDP + H(+)</text>
        <dbReference type="Rhea" id="RHEA:21032"/>
        <dbReference type="ChEBI" id="CHEBI:15378"/>
        <dbReference type="ChEBI" id="CHEBI:58052"/>
        <dbReference type="ChEBI" id="CHEBI:58223"/>
        <dbReference type="ChEBI" id="CHEBI:132367"/>
        <dbReference type="ChEBI" id="CHEBI:132368"/>
        <dbReference type="EC" id="2.4.1.17"/>
    </reaction>
</comment>
<dbReference type="CDD" id="cd03784">
    <property type="entry name" value="GT1_Gtf-like"/>
    <property type="match status" value="1"/>
</dbReference>
<evidence type="ECO:0000256" key="11">
    <source>
        <dbReference type="SAM" id="Phobius"/>
    </source>
</evidence>
<dbReference type="SUPFAM" id="SSF53756">
    <property type="entry name" value="UDP-Glycosyltransferase/glycogen phosphorylase"/>
    <property type="match status" value="1"/>
</dbReference>
<evidence type="ECO:0000256" key="1">
    <source>
        <dbReference type="ARBA" id="ARBA00004167"/>
    </source>
</evidence>
<comment type="subcellular location">
    <subcellularLocation>
        <location evidence="1">Membrane</location>
        <topology evidence="1">Single-pass membrane protein</topology>
    </subcellularLocation>
</comment>
<dbReference type="Gene3D" id="3.40.50.2000">
    <property type="entry name" value="Glycogen Phosphorylase B"/>
    <property type="match status" value="1"/>
</dbReference>
<protein>
    <recommendedName>
        <fullName evidence="3">glucuronosyltransferase</fullName>
        <ecNumber evidence="3">2.4.1.17</ecNumber>
    </recommendedName>
</protein>